<evidence type="ECO:0000313" key="4">
    <source>
        <dbReference type="Proteomes" id="UP000830454"/>
    </source>
</evidence>
<keyword evidence="3" id="KW-0378">Hydrolase</keyword>
<proteinExistence type="predicted"/>
<dbReference type="InterPro" id="IPR008220">
    <property type="entry name" value="HAT_MetX-like"/>
</dbReference>
<dbReference type="InterPro" id="IPR029058">
    <property type="entry name" value="AB_hydrolase_fold"/>
</dbReference>
<organism evidence="3 4">
    <name type="scientific">Flavobacterium sediminilitoris</name>
    <dbReference type="NCBI Taxonomy" id="2024526"/>
    <lineage>
        <taxon>Bacteria</taxon>
        <taxon>Pseudomonadati</taxon>
        <taxon>Bacteroidota</taxon>
        <taxon>Flavobacteriia</taxon>
        <taxon>Flavobacteriales</taxon>
        <taxon>Flavobacteriaceae</taxon>
        <taxon>Flavobacterium</taxon>
    </lineage>
</organism>
<dbReference type="SUPFAM" id="SSF53474">
    <property type="entry name" value="alpha/beta-Hydrolases"/>
    <property type="match status" value="1"/>
</dbReference>
<dbReference type="Pfam" id="PF00561">
    <property type="entry name" value="Abhydrolase_1"/>
    <property type="match status" value="1"/>
</dbReference>
<dbReference type="Gene3D" id="3.40.50.1820">
    <property type="entry name" value="alpha/beta hydrolase"/>
    <property type="match status" value="1"/>
</dbReference>
<evidence type="ECO:0000313" key="3">
    <source>
        <dbReference type="EMBL" id="UOX34600.1"/>
    </source>
</evidence>
<dbReference type="PIRSF" id="PIRSF000443">
    <property type="entry name" value="Homoser_Ac_trans"/>
    <property type="match status" value="1"/>
</dbReference>
<dbReference type="Proteomes" id="UP000830454">
    <property type="component" value="Chromosome"/>
</dbReference>
<reference evidence="3" key="1">
    <citation type="submission" date="2021-12" db="EMBL/GenBank/DDBJ databases">
        <authorList>
            <person name="Cha I.-T."/>
            <person name="Lee K.-E."/>
            <person name="Park S.-J."/>
        </authorList>
    </citation>
    <scope>NUCLEOTIDE SEQUENCE</scope>
    <source>
        <strain evidence="3">YSM-43</strain>
    </source>
</reference>
<keyword evidence="4" id="KW-1185">Reference proteome</keyword>
<dbReference type="InterPro" id="IPR000073">
    <property type="entry name" value="AB_hydrolase_1"/>
</dbReference>
<dbReference type="PANTHER" id="PTHR32268">
    <property type="entry name" value="HOMOSERINE O-ACETYLTRANSFERASE"/>
    <property type="match status" value="1"/>
</dbReference>
<dbReference type="PANTHER" id="PTHR32268:SF11">
    <property type="entry name" value="HOMOSERINE O-ACETYLTRANSFERASE"/>
    <property type="match status" value="1"/>
</dbReference>
<feature type="domain" description="AB hydrolase-1" evidence="2">
    <location>
        <begin position="38"/>
        <end position="159"/>
    </location>
</feature>
<dbReference type="EMBL" id="CP090145">
    <property type="protein sequence ID" value="UOX34600.1"/>
    <property type="molecule type" value="Genomic_DNA"/>
</dbReference>
<reference evidence="3" key="2">
    <citation type="submission" date="2022-04" db="EMBL/GenBank/DDBJ databases">
        <title>Complete Genome Sequence of Flavobacterium sediminilitoris YSM-43, Isolated from a Tidal Sediment.</title>
        <authorList>
            <person name="Lee P.A."/>
        </authorList>
    </citation>
    <scope>NUCLEOTIDE SEQUENCE</scope>
    <source>
        <strain evidence="3">YSM-43</strain>
    </source>
</reference>
<protein>
    <submittedName>
        <fullName evidence="3">Alpha/beta fold hydrolase</fullName>
    </submittedName>
</protein>
<dbReference type="RefSeq" id="WP_246917637.1">
    <property type="nucleotide sequence ID" value="NZ_CP090145.1"/>
</dbReference>
<sequence>MTELKEIVIENWILENENVRHNTSVFFQTFGQQLGTAPVVLVNHALTGNSNVIGENGWWNDLIGKSKTIDTDYYTILAINIPGNGFDGNSENLINDYKEYTIRDVAKLFWKVVFQLNIESLFAVIGGSLGGAIAWEMAVIEPNLIKNVIPIATDWKATDWMIANVLVQDNILNNSSNPIHDARIHAMLIYRTPQSLKYKFKRKINSGNSLFEIENWLNHHGKKLESRFQLQAYKLMNHLLKTNDITRGRKEVETIIKEIKSNIHIISIDTDYFFVANEDRETYEKLKFLKENIQYHEINSIHGHDAFLIEYKQLNEILDNVFNITYINN</sequence>
<accession>A0ABY4HPJ9</accession>
<dbReference type="GO" id="GO:0016787">
    <property type="term" value="F:hydrolase activity"/>
    <property type="evidence" value="ECO:0007669"/>
    <property type="project" value="UniProtKB-KW"/>
</dbReference>
<evidence type="ECO:0000256" key="1">
    <source>
        <dbReference type="ARBA" id="ARBA00022679"/>
    </source>
</evidence>
<keyword evidence="1" id="KW-0808">Transferase</keyword>
<evidence type="ECO:0000259" key="2">
    <source>
        <dbReference type="Pfam" id="PF00561"/>
    </source>
</evidence>
<name>A0ABY4HPJ9_9FLAO</name>
<gene>
    <name evidence="3" type="ORF">LXD69_03605</name>
</gene>